<feature type="compositionally biased region" description="Pro residues" evidence="6">
    <location>
        <begin position="479"/>
        <end position="488"/>
    </location>
</feature>
<name>A0A1I8M971_MUSDO</name>
<evidence type="ECO:0000313" key="9">
    <source>
        <dbReference type="Proteomes" id="UP001652621"/>
    </source>
</evidence>
<evidence type="ECO:0000256" key="6">
    <source>
        <dbReference type="SAM" id="MobiDB-lite"/>
    </source>
</evidence>
<keyword evidence="1" id="KW-0488">Methylation</keyword>
<comment type="subunit">
    <text evidence="4">Associates with the RNA polymerase II complex.</text>
</comment>
<feature type="domain" description="CID" evidence="7">
    <location>
        <begin position="7"/>
        <end position="136"/>
    </location>
</feature>
<dbReference type="SUPFAM" id="SSF48464">
    <property type="entry name" value="ENTH/VHS domain"/>
    <property type="match status" value="1"/>
</dbReference>
<proteinExistence type="predicted"/>
<dbReference type="SMART" id="SM00582">
    <property type="entry name" value="RPR"/>
    <property type="match status" value="1"/>
</dbReference>
<dbReference type="PROSITE" id="PS51391">
    <property type="entry name" value="CID"/>
    <property type="match status" value="1"/>
</dbReference>
<feature type="compositionally biased region" description="Basic and acidic residues" evidence="6">
    <location>
        <begin position="672"/>
        <end position="684"/>
    </location>
</feature>
<dbReference type="GO" id="GO:0000993">
    <property type="term" value="F:RNA polymerase II complex binding"/>
    <property type="evidence" value="ECO:0007669"/>
    <property type="project" value="TreeGrafter"/>
</dbReference>
<sequence length="922" mass="101097">MASNSTSEEFDVELFETRLEGLKDTQDGIQQMSAWCLKQRAHHKKIVACWLNVFKRVRVEHRLVLFYLANDVIQYSKRKRLEFVESWATALQKATTMVRDEKVKNKILRIFSIWEQREIYNEEFLTDLCGLLNIAPPKKTHSTIADSEDFQNASLITSIRECVELSELTDKSFKKMPKAPNCDIENIKQHLKDKSHSDDVEKELERYAAYIEAFNKNLQAEIKSRKNVLANLDTAVKFYANQRGEVKVVVSAYKNFGSRIKLVKKKLDEITPTLPSPIPSPDINAPSPEPDADLQLPDDQSPISMSFFKNMNGYSSYLDGNLPFDINDFKSDETSSKTSSQPIEVIGSRSDDESFNSTTEYYKPESISAYPGNDNVMIPGLNPMPVPSGGYTSLARSSQQYNDVLPPPPNPPMFGGSNMMQNSLHPTMNSGYAPMNARTYNSNESYDPNAYSRIPLTNNGPPVGRGGVPGANSQVIPQPLMPPPPMPPSMGSIDSTENGNGSSFNSGWDMGMPWNNAMDSSSASTSSYGNTPIDTPLSPPHFDVDAHNASSATLEYTEHDGSLSSAQDVDHRQLHLPAFGIGPKLGLSKEKTRQLDIDHRNLISLTGSPGANDNDKKSWYQSSNEATSDVDYRILGQAIKTIETTILPAAFNDTSSISSVSADESGNISKISAEKHESPTKESQNDVAGLQQQQKTEGDGGGTSGYDPTDMVVDMDMSDEDLDDIFREVNEQMAEQSAENNKDIAGSGETNGGDTEAGETTDGLPYQRPPLLETPAEYDPQTNWDCQDWSQQMSAMSWQNNRGGLTGGTHGVPPPPRPPYGMQFPYGGVAGNDNNPFAVPSGSPARGGFAPGTIGRGRGAWDGSPQNQFRNFPRPPRGGSMGGGSPFFNRGRGNRGAGSPMMMRGSPGQGFRGKFRGKNNWI</sequence>
<dbReference type="RefSeq" id="XP_005191621.1">
    <property type="nucleotide sequence ID" value="XM_005191564.3"/>
</dbReference>
<feature type="compositionally biased region" description="Polar residues" evidence="6">
    <location>
        <begin position="492"/>
        <end position="506"/>
    </location>
</feature>
<evidence type="ECO:0000256" key="5">
    <source>
        <dbReference type="ARBA" id="ARBA00067342"/>
    </source>
</evidence>
<organism evidence="8">
    <name type="scientific">Musca domestica</name>
    <name type="common">House fly</name>
    <dbReference type="NCBI Taxonomy" id="7370"/>
    <lineage>
        <taxon>Eukaryota</taxon>
        <taxon>Metazoa</taxon>
        <taxon>Ecdysozoa</taxon>
        <taxon>Arthropoda</taxon>
        <taxon>Hexapoda</taxon>
        <taxon>Insecta</taxon>
        <taxon>Pterygota</taxon>
        <taxon>Neoptera</taxon>
        <taxon>Endopterygota</taxon>
        <taxon>Diptera</taxon>
        <taxon>Brachycera</taxon>
        <taxon>Muscomorpha</taxon>
        <taxon>Muscoidea</taxon>
        <taxon>Muscidae</taxon>
        <taxon>Musca</taxon>
    </lineage>
</organism>
<dbReference type="eggNOG" id="KOG2669">
    <property type="taxonomic scope" value="Eukaryota"/>
</dbReference>
<dbReference type="VEuPathDB" id="VectorBase:MDOMA2_002115"/>
<dbReference type="AlphaFoldDB" id="A0A1I8M971"/>
<dbReference type="STRING" id="7370.A0A1I8M971"/>
<keyword evidence="9" id="KW-1185">Reference proteome</keyword>
<dbReference type="CDD" id="cd16981">
    <property type="entry name" value="CID_RPRD_like"/>
    <property type="match status" value="1"/>
</dbReference>
<evidence type="ECO:0000313" key="10">
    <source>
        <dbReference type="RefSeq" id="XP_005191621.1"/>
    </source>
</evidence>
<reference evidence="8" key="1">
    <citation type="submission" date="2020-05" db="UniProtKB">
        <authorList>
            <consortium name="EnsemblMetazoa"/>
        </authorList>
    </citation>
    <scope>IDENTIFICATION</scope>
    <source>
        <strain evidence="8">Aabys</strain>
    </source>
</reference>
<feature type="region of interest" description="Disordered" evidence="6">
    <location>
        <begin position="458"/>
        <end position="545"/>
    </location>
</feature>
<feature type="compositionally biased region" description="Low complexity" evidence="6">
    <location>
        <begin position="752"/>
        <end position="763"/>
    </location>
</feature>
<evidence type="ECO:0000259" key="7">
    <source>
        <dbReference type="PROSITE" id="PS51391"/>
    </source>
</evidence>
<evidence type="ECO:0000256" key="2">
    <source>
        <dbReference type="ARBA" id="ARBA00022553"/>
    </source>
</evidence>
<dbReference type="Proteomes" id="UP001652621">
    <property type="component" value="Unplaced"/>
</dbReference>
<dbReference type="GO" id="GO:0031124">
    <property type="term" value="P:mRNA 3'-end processing"/>
    <property type="evidence" value="ECO:0007669"/>
    <property type="project" value="TreeGrafter"/>
</dbReference>
<dbReference type="PANTHER" id="PTHR12460">
    <property type="entry name" value="CYCLIN-DEPENDENT KINASE INHIBITOR-RELATED PROTEIN"/>
    <property type="match status" value="1"/>
</dbReference>
<evidence type="ECO:0000313" key="8">
    <source>
        <dbReference type="EnsemblMetazoa" id="MDOA002534-PA"/>
    </source>
</evidence>
<dbReference type="InterPro" id="IPR006569">
    <property type="entry name" value="CID_dom"/>
</dbReference>
<feature type="region of interest" description="Disordered" evidence="6">
    <location>
        <begin position="332"/>
        <end position="357"/>
    </location>
</feature>
<dbReference type="GeneID" id="101895805"/>
<dbReference type="FunFam" id="1.25.40.90:FF:000020">
    <property type="entry name" value="regulation of nuclear pre-mRNA domain-containing protein 2 isoform X1"/>
    <property type="match status" value="1"/>
</dbReference>
<dbReference type="Gene3D" id="1.25.40.90">
    <property type="match status" value="1"/>
</dbReference>
<reference evidence="10" key="2">
    <citation type="submission" date="2025-04" db="UniProtKB">
        <authorList>
            <consortium name="RefSeq"/>
        </authorList>
    </citation>
    <scope>IDENTIFICATION</scope>
    <source>
        <strain evidence="10">Aabys</strain>
    </source>
</reference>
<evidence type="ECO:0000256" key="3">
    <source>
        <dbReference type="ARBA" id="ARBA00022990"/>
    </source>
</evidence>
<feature type="region of interest" description="Disordered" evidence="6">
    <location>
        <begin position="672"/>
        <end position="710"/>
    </location>
</feature>
<dbReference type="VEuPathDB" id="VectorBase:MDOA002534"/>
<gene>
    <name evidence="8" type="primary">101895805</name>
    <name evidence="10" type="synonym">LOC101895805</name>
</gene>
<dbReference type="Pfam" id="PF04818">
    <property type="entry name" value="CID"/>
    <property type="match status" value="1"/>
</dbReference>
<feature type="region of interest" description="Disordered" evidence="6">
    <location>
        <begin position="733"/>
        <end position="767"/>
    </location>
</feature>
<dbReference type="PANTHER" id="PTHR12460:SF40">
    <property type="entry name" value="REGULATION OF NUCLEAR PRE-MRNA DOMAIN-CONTAINING PROTEIN 2"/>
    <property type="match status" value="1"/>
</dbReference>
<evidence type="ECO:0000256" key="4">
    <source>
        <dbReference type="ARBA" id="ARBA00062892"/>
    </source>
</evidence>
<protein>
    <recommendedName>
        <fullName evidence="5">Regulation of nuclear pre-mRNA domain-containing protein 2</fullName>
    </recommendedName>
</protein>
<dbReference type="InterPro" id="IPR008942">
    <property type="entry name" value="ENTH_VHS"/>
</dbReference>
<keyword evidence="2" id="KW-0597">Phosphoprotein</keyword>
<dbReference type="Gene3D" id="6.10.250.2560">
    <property type="match status" value="1"/>
</dbReference>
<feature type="region of interest" description="Disordered" evidence="6">
    <location>
        <begin position="872"/>
        <end position="922"/>
    </location>
</feature>
<dbReference type="EnsemblMetazoa" id="MDOA002534-RA">
    <property type="protein sequence ID" value="MDOA002534-PA"/>
    <property type="gene ID" value="MDOA002534"/>
</dbReference>
<feature type="region of interest" description="Disordered" evidence="6">
    <location>
        <begin position="271"/>
        <end position="294"/>
    </location>
</feature>
<dbReference type="OrthoDB" id="10069473at2759"/>
<dbReference type="KEGG" id="mde:101895805"/>
<feature type="compositionally biased region" description="Basic residues" evidence="6">
    <location>
        <begin position="913"/>
        <end position="922"/>
    </location>
</feature>
<evidence type="ECO:0000256" key="1">
    <source>
        <dbReference type="ARBA" id="ARBA00022481"/>
    </source>
</evidence>
<accession>A0A1I8M971</accession>
<keyword evidence="3" id="KW-0007">Acetylation</keyword>
<feature type="compositionally biased region" description="Polar residues" evidence="6">
    <location>
        <begin position="685"/>
        <end position="695"/>
    </location>
</feature>
<feature type="region of interest" description="Disordered" evidence="6">
    <location>
        <begin position="603"/>
        <end position="623"/>
    </location>
</feature>